<organism evidence="1 2">
    <name type="scientific">Lederbergia wuyishanensis</name>
    <dbReference type="NCBI Taxonomy" id="1347903"/>
    <lineage>
        <taxon>Bacteria</taxon>
        <taxon>Bacillati</taxon>
        <taxon>Bacillota</taxon>
        <taxon>Bacilli</taxon>
        <taxon>Bacillales</taxon>
        <taxon>Bacillaceae</taxon>
        <taxon>Lederbergia</taxon>
    </lineage>
</organism>
<evidence type="ECO:0000313" key="1">
    <source>
        <dbReference type="EMBL" id="MDQ0343807.1"/>
    </source>
</evidence>
<accession>A0ABU0D5W6</accession>
<reference evidence="1 2" key="1">
    <citation type="submission" date="2023-07" db="EMBL/GenBank/DDBJ databases">
        <title>Genomic Encyclopedia of Type Strains, Phase IV (KMG-IV): sequencing the most valuable type-strain genomes for metagenomic binning, comparative biology and taxonomic classification.</title>
        <authorList>
            <person name="Goeker M."/>
        </authorList>
    </citation>
    <scope>NUCLEOTIDE SEQUENCE [LARGE SCALE GENOMIC DNA]</scope>
    <source>
        <strain evidence="1 2">DSM 27848</strain>
    </source>
</reference>
<evidence type="ECO:0000313" key="2">
    <source>
        <dbReference type="Proteomes" id="UP001232343"/>
    </source>
</evidence>
<gene>
    <name evidence="1" type="ORF">J2S14_002642</name>
</gene>
<comment type="caution">
    <text evidence="1">The sequence shown here is derived from an EMBL/GenBank/DDBJ whole genome shotgun (WGS) entry which is preliminary data.</text>
</comment>
<proteinExistence type="predicted"/>
<protein>
    <submittedName>
        <fullName evidence="1">Uncharacterized protein</fullName>
    </submittedName>
</protein>
<name>A0ABU0D5W6_9BACI</name>
<dbReference type="Proteomes" id="UP001232343">
    <property type="component" value="Unassembled WGS sequence"/>
</dbReference>
<dbReference type="EMBL" id="JAUSUO010000006">
    <property type="protein sequence ID" value="MDQ0343807.1"/>
    <property type="molecule type" value="Genomic_DNA"/>
</dbReference>
<sequence length="73" mass="8353">MRPHSSGLARRLTSRPRKAKYISGAGIYTNQPIARIYLCKNSYVTFSIIDVDVKLVYWTIYDILLGLLTLPIH</sequence>
<keyword evidence="2" id="KW-1185">Reference proteome</keyword>